<protein>
    <recommendedName>
        <fullName evidence="4">RNA pyrophosphohydrolase</fullName>
        <ecNumber evidence="4">3.6.1.-</ecNumber>
    </recommendedName>
    <alternativeName>
        <fullName evidence="4">(Di)nucleoside polyphosphate hydrolase</fullName>
    </alternativeName>
</protein>
<dbReference type="Gene3D" id="3.90.79.10">
    <property type="entry name" value="Nucleoside Triphosphate Pyrophosphohydrolase"/>
    <property type="match status" value="1"/>
</dbReference>
<sequence>MTEAKGADLGLPDLTGPAGLPYRPCAGVVLANPQGLVFAGRRIDNPGHAWQMPQGGIDAGETPRQAALRELVEETGVRADLVTVEAETPDWVTYDLPPELLGRVWKGRFGGQAQKWFLMRFHGQDSDIRIDTDHPEFDRWQWMSAADLAHGIVPFKRAVYAQVIGAFCDRLA</sequence>
<feature type="domain" description="Nudix hydrolase" evidence="5">
    <location>
        <begin position="21"/>
        <end position="165"/>
    </location>
</feature>
<comment type="cofactor">
    <cofactor evidence="4">
        <name>a divalent metal cation</name>
        <dbReference type="ChEBI" id="CHEBI:60240"/>
    </cofactor>
</comment>
<organism evidence="6 7">
    <name type="scientific">Paracoccus albicereus</name>
    <dbReference type="NCBI Taxonomy" id="2922394"/>
    <lineage>
        <taxon>Bacteria</taxon>
        <taxon>Pseudomonadati</taxon>
        <taxon>Pseudomonadota</taxon>
        <taxon>Alphaproteobacteria</taxon>
        <taxon>Rhodobacterales</taxon>
        <taxon>Paracoccaceae</taxon>
        <taxon>Paracoccus</taxon>
    </lineage>
</organism>
<dbReference type="PROSITE" id="PS51462">
    <property type="entry name" value="NUDIX"/>
    <property type="match status" value="1"/>
</dbReference>
<evidence type="ECO:0000259" key="5">
    <source>
        <dbReference type="PROSITE" id="PS51462"/>
    </source>
</evidence>
<comment type="similarity">
    <text evidence="4">Belongs to the Nudix hydrolase family. RppH subfamily.</text>
</comment>
<dbReference type="Pfam" id="PF00293">
    <property type="entry name" value="NUDIX"/>
    <property type="match status" value="1"/>
</dbReference>
<evidence type="ECO:0000256" key="4">
    <source>
        <dbReference type="HAMAP-Rule" id="MF_00298"/>
    </source>
</evidence>
<dbReference type="InterPro" id="IPR020084">
    <property type="entry name" value="NUDIX_hydrolase_CS"/>
</dbReference>
<feature type="short sequence motif" description="Nudix box" evidence="4">
    <location>
        <begin position="55"/>
        <end position="76"/>
    </location>
</feature>
<dbReference type="HAMAP" id="MF_00298">
    <property type="entry name" value="Nudix_RppH"/>
    <property type="match status" value="1"/>
</dbReference>
<dbReference type="PROSITE" id="PS00893">
    <property type="entry name" value="NUDIX_BOX"/>
    <property type="match status" value="1"/>
</dbReference>
<dbReference type="SUPFAM" id="SSF55811">
    <property type="entry name" value="Nudix"/>
    <property type="match status" value="1"/>
</dbReference>
<dbReference type="InterPro" id="IPR020476">
    <property type="entry name" value="Nudix_hydrolase"/>
</dbReference>
<dbReference type="InterPro" id="IPR022927">
    <property type="entry name" value="RppH"/>
</dbReference>
<comment type="caution">
    <text evidence="6">The sequence shown here is derived from an EMBL/GenBank/DDBJ whole genome shotgun (WGS) entry which is preliminary data.</text>
</comment>
<dbReference type="Proteomes" id="UP001203945">
    <property type="component" value="Unassembled WGS sequence"/>
</dbReference>
<dbReference type="InterPro" id="IPR000086">
    <property type="entry name" value="NUDIX_hydrolase_dom"/>
</dbReference>
<comment type="cofactor">
    <cofactor evidence="1">
        <name>Mn(2+)</name>
        <dbReference type="ChEBI" id="CHEBI:29035"/>
    </cofactor>
</comment>
<dbReference type="NCBIfam" id="NF001936">
    <property type="entry name" value="PRK00714.1-3"/>
    <property type="match status" value="1"/>
</dbReference>
<dbReference type="NCBIfam" id="NF001938">
    <property type="entry name" value="PRK00714.1-5"/>
    <property type="match status" value="1"/>
</dbReference>
<keyword evidence="6" id="KW-0614">Plasmid</keyword>
<dbReference type="InterPro" id="IPR015797">
    <property type="entry name" value="NUDIX_hydrolase-like_dom_sf"/>
</dbReference>
<proteinExistence type="inferred from homology"/>
<dbReference type="PANTHER" id="PTHR11839">
    <property type="entry name" value="UDP/ADP-SUGAR PYROPHOSPHATASE"/>
    <property type="match status" value="1"/>
</dbReference>
<geneLocation type="plasmid" evidence="6">
    <name>unnamed1</name>
</geneLocation>
<keyword evidence="3 4" id="KW-0378">Hydrolase</keyword>
<gene>
    <name evidence="4" type="primary">rppH</name>
    <name evidence="4" type="synonym">nudH</name>
    <name evidence="6" type="ORF">MLD63_03130</name>
</gene>
<keyword evidence="7" id="KW-1185">Reference proteome</keyword>
<dbReference type="PRINTS" id="PR00502">
    <property type="entry name" value="NUDIXFAMILY"/>
</dbReference>
<name>A0ABT1MMM7_9RHOB</name>
<evidence type="ECO:0000313" key="6">
    <source>
        <dbReference type="EMBL" id="MCQ0969431.1"/>
    </source>
</evidence>
<dbReference type="RefSeq" id="WP_255328381.1">
    <property type="nucleotide sequence ID" value="NZ_JAKZEU010000001.1"/>
</dbReference>
<dbReference type="EC" id="3.6.1.-" evidence="4"/>
<accession>A0ABT1MMM7</accession>
<dbReference type="EMBL" id="JAKZEU010000001">
    <property type="protein sequence ID" value="MCQ0969431.1"/>
    <property type="molecule type" value="Genomic_DNA"/>
</dbReference>
<reference evidence="6 7" key="1">
    <citation type="submission" date="2022-03" db="EMBL/GenBank/DDBJ databases">
        <authorList>
            <person name="He Y."/>
        </authorList>
    </citation>
    <scope>NUCLEOTIDE SEQUENCE [LARGE SCALE GENOMIC DNA]</scope>
    <source>
        <strain evidence="6 7">TK19116</strain>
        <plasmid evidence="6">unnamed1</plasmid>
    </source>
</reference>
<comment type="cofactor">
    <cofactor evidence="2">
        <name>Mg(2+)</name>
        <dbReference type="ChEBI" id="CHEBI:18420"/>
    </cofactor>
</comment>
<comment type="function">
    <text evidence="4">Accelerates the degradation of transcripts by removing pyrophosphate from the 5'-end of triphosphorylated RNA, leading to a more labile monophosphorylated state that can stimulate subsequent ribonuclease cleavage.</text>
</comment>
<dbReference type="PANTHER" id="PTHR11839:SF22">
    <property type="entry name" value="NUDIX HYDROLASE 26, CHLOROPLASTIC"/>
    <property type="match status" value="1"/>
</dbReference>
<dbReference type="CDD" id="cd03671">
    <property type="entry name" value="NUDIX_Ap4A_hydrolase_plant_like"/>
    <property type="match status" value="1"/>
</dbReference>
<evidence type="ECO:0000256" key="1">
    <source>
        <dbReference type="ARBA" id="ARBA00001936"/>
    </source>
</evidence>
<evidence type="ECO:0000256" key="3">
    <source>
        <dbReference type="ARBA" id="ARBA00022801"/>
    </source>
</evidence>
<dbReference type="GO" id="GO:0016787">
    <property type="term" value="F:hydrolase activity"/>
    <property type="evidence" value="ECO:0007669"/>
    <property type="project" value="UniProtKB-KW"/>
</dbReference>
<evidence type="ECO:0000313" key="7">
    <source>
        <dbReference type="Proteomes" id="UP001203945"/>
    </source>
</evidence>
<evidence type="ECO:0000256" key="2">
    <source>
        <dbReference type="ARBA" id="ARBA00001946"/>
    </source>
</evidence>